<evidence type="ECO:0000313" key="1">
    <source>
        <dbReference type="EMBL" id="KAI3821161.1"/>
    </source>
</evidence>
<reference evidence="2" key="1">
    <citation type="journal article" date="2022" name="Mol. Ecol. Resour.">
        <title>The genomes of chicory, endive, great burdock and yacon provide insights into Asteraceae palaeo-polyploidization history and plant inulin production.</title>
        <authorList>
            <person name="Fan W."/>
            <person name="Wang S."/>
            <person name="Wang H."/>
            <person name="Wang A."/>
            <person name="Jiang F."/>
            <person name="Liu H."/>
            <person name="Zhao H."/>
            <person name="Xu D."/>
            <person name="Zhang Y."/>
        </authorList>
    </citation>
    <scope>NUCLEOTIDE SEQUENCE [LARGE SCALE GENOMIC DNA]</scope>
    <source>
        <strain evidence="2">cv. Yunnan</strain>
    </source>
</reference>
<protein>
    <submittedName>
        <fullName evidence="1">Uncharacterized protein</fullName>
    </submittedName>
</protein>
<evidence type="ECO:0000313" key="2">
    <source>
        <dbReference type="Proteomes" id="UP001056120"/>
    </source>
</evidence>
<reference evidence="1 2" key="2">
    <citation type="journal article" date="2022" name="Mol. Ecol. Resour.">
        <title>The genomes of chicory, endive, great burdock and yacon provide insights into Asteraceae paleo-polyploidization history and plant inulin production.</title>
        <authorList>
            <person name="Fan W."/>
            <person name="Wang S."/>
            <person name="Wang H."/>
            <person name="Wang A."/>
            <person name="Jiang F."/>
            <person name="Liu H."/>
            <person name="Zhao H."/>
            <person name="Xu D."/>
            <person name="Zhang Y."/>
        </authorList>
    </citation>
    <scope>NUCLEOTIDE SEQUENCE [LARGE SCALE GENOMIC DNA]</scope>
    <source>
        <strain evidence="2">cv. Yunnan</strain>
        <tissue evidence="1">Leaves</tissue>
    </source>
</reference>
<proteinExistence type="predicted"/>
<comment type="caution">
    <text evidence="1">The sequence shown here is derived from an EMBL/GenBank/DDBJ whole genome shotgun (WGS) entry which is preliminary data.</text>
</comment>
<gene>
    <name evidence="1" type="ORF">L1987_08718</name>
</gene>
<dbReference type="Proteomes" id="UP001056120">
    <property type="component" value="Linkage Group LG03"/>
</dbReference>
<name>A0ACB9JN80_9ASTR</name>
<sequence length="181" mass="20894">MASSPSLNPDLRGFKHMSHRLGNWEILFGFFPALLCVFSAKILVAFISFWIRRSQAMAVLGKWRRRIKPRAISTGSQSREMAPNSNISNPQTACRVIPNTWPPLLLFNFLPIEDGCTVTGLRRWRFWGSGEEESSHEPLAQVRNQEKWLQIQTSQIHKLRVVVCFTKLIPAHRPQFRLDLK</sequence>
<keyword evidence="2" id="KW-1185">Reference proteome</keyword>
<accession>A0ACB9JN80</accession>
<organism evidence="1 2">
    <name type="scientific">Smallanthus sonchifolius</name>
    <dbReference type="NCBI Taxonomy" id="185202"/>
    <lineage>
        <taxon>Eukaryota</taxon>
        <taxon>Viridiplantae</taxon>
        <taxon>Streptophyta</taxon>
        <taxon>Embryophyta</taxon>
        <taxon>Tracheophyta</taxon>
        <taxon>Spermatophyta</taxon>
        <taxon>Magnoliopsida</taxon>
        <taxon>eudicotyledons</taxon>
        <taxon>Gunneridae</taxon>
        <taxon>Pentapetalae</taxon>
        <taxon>asterids</taxon>
        <taxon>campanulids</taxon>
        <taxon>Asterales</taxon>
        <taxon>Asteraceae</taxon>
        <taxon>Asteroideae</taxon>
        <taxon>Heliantheae alliance</taxon>
        <taxon>Millerieae</taxon>
        <taxon>Smallanthus</taxon>
    </lineage>
</organism>
<dbReference type="EMBL" id="CM042020">
    <property type="protein sequence ID" value="KAI3821161.1"/>
    <property type="molecule type" value="Genomic_DNA"/>
</dbReference>